<organism evidence="2 3">
    <name type="scientific">Symbiobacterium terraclitae</name>
    <dbReference type="NCBI Taxonomy" id="557451"/>
    <lineage>
        <taxon>Bacteria</taxon>
        <taxon>Bacillati</taxon>
        <taxon>Bacillota</taxon>
        <taxon>Clostridia</taxon>
        <taxon>Eubacteriales</taxon>
        <taxon>Symbiobacteriaceae</taxon>
        <taxon>Symbiobacterium</taxon>
    </lineage>
</organism>
<dbReference type="PANTHER" id="PTHR38431:SF1">
    <property type="entry name" value="BLL2305 PROTEIN"/>
    <property type="match status" value="1"/>
</dbReference>
<proteinExistence type="predicted"/>
<dbReference type="Gene3D" id="3.40.190.10">
    <property type="entry name" value="Periplasmic binding protein-like II"/>
    <property type="match status" value="1"/>
</dbReference>
<keyword evidence="3" id="KW-1185">Reference proteome</keyword>
<dbReference type="EMBL" id="JAGGLG010000001">
    <property type="protein sequence ID" value="MBP2016779.1"/>
    <property type="molecule type" value="Genomic_DNA"/>
</dbReference>
<dbReference type="InterPro" id="IPR024370">
    <property type="entry name" value="PBP_domain"/>
</dbReference>
<protein>
    <submittedName>
        <fullName evidence="2">Molybdate-binding protein/DNA-binding XRE family transcriptional regulator</fullName>
    </submittedName>
</protein>
<dbReference type="Gene3D" id="1.10.260.40">
    <property type="entry name" value="lambda repressor-like DNA-binding domains"/>
    <property type="match status" value="1"/>
</dbReference>
<gene>
    <name evidence="2" type="ORF">J2Z79_000152</name>
</gene>
<dbReference type="SMART" id="SM00530">
    <property type="entry name" value="HTH_XRE"/>
    <property type="match status" value="1"/>
</dbReference>
<name>A0ABS4JML9_9FIRM</name>
<dbReference type="Pfam" id="PF01381">
    <property type="entry name" value="HTH_3"/>
    <property type="match status" value="1"/>
</dbReference>
<feature type="domain" description="HTH cro/C1-type" evidence="1">
    <location>
        <begin position="11"/>
        <end position="65"/>
    </location>
</feature>
<dbReference type="Proteomes" id="UP001519289">
    <property type="component" value="Unassembled WGS sequence"/>
</dbReference>
<comment type="caution">
    <text evidence="2">The sequence shown here is derived from an EMBL/GenBank/DDBJ whole genome shotgun (WGS) entry which is preliminary data.</text>
</comment>
<dbReference type="PANTHER" id="PTHR38431">
    <property type="entry name" value="BLL2305 PROTEIN"/>
    <property type="match status" value="1"/>
</dbReference>
<dbReference type="SUPFAM" id="SSF47413">
    <property type="entry name" value="lambda repressor-like DNA-binding domains"/>
    <property type="match status" value="1"/>
</dbReference>
<dbReference type="RefSeq" id="WP_209464930.1">
    <property type="nucleotide sequence ID" value="NZ_JAGGLG010000001.1"/>
</dbReference>
<dbReference type="Pfam" id="PF12727">
    <property type="entry name" value="PBP_like"/>
    <property type="match status" value="1"/>
</dbReference>
<accession>A0ABS4JML9</accession>
<dbReference type="InterPro" id="IPR010982">
    <property type="entry name" value="Lambda_DNA-bd_dom_sf"/>
</dbReference>
<dbReference type="SUPFAM" id="SSF53850">
    <property type="entry name" value="Periplasmic binding protein-like II"/>
    <property type="match status" value="1"/>
</dbReference>
<dbReference type="PROSITE" id="PS50943">
    <property type="entry name" value="HTH_CROC1"/>
    <property type="match status" value="1"/>
</dbReference>
<evidence type="ECO:0000313" key="2">
    <source>
        <dbReference type="EMBL" id="MBP2016779.1"/>
    </source>
</evidence>
<evidence type="ECO:0000259" key="1">
    <source>
        <dbReference type="PROSITE" id="PS50943"/>
    </source>
</evidence>
<sequence length="382" mass="40598">MKTESRLRNNLREVRTRLGMSQQDVAALAGVTRQTISGVESDLYTPSAAVAMKIARALGCRVEDLFWFEEDAPEIEAAPARGAPAGSSLRVALGRVGGRWVAHPLIGDQAFRTEMIPADGVGTLAPGASSMRVRLLDDLETVTGTVILAGCSPATSLWVRAAQRWNPGLRVHWVFANSTAGLEALRRGEVHAAGVHLHDPDTGEHNVPFVRRALPDGTVVLVNLGTWEEGLLVQAGNPLSIRSAADLAARGVRIVNREPGAGSRGVLEHALRREGVPTAAVSGFDDVVTGHLEVAQAVASGRAHAGVSTAAVAAAYGLGFVPLLQVRYDIAIPKEYLDEAPVRQLLSMLNHRRFRAQLEALGGYDIRRTGDIVATVEPAAQG</sequence>
<dbReference type="CDD" id="cd00093">
    <property type="entry name" value="HTH_XRE"/>
    <property type="match status" value="1"/>
</dbReference>
<evidence type="ECO:0000313" key="3">
    <source>
        <dbReference type="Proteomes" id="UP001519289"/>
    </source>
</evidence>
<dbReference type="InterPro" id="IPR001387">
    <property type="entry name" value="Cro/C1-type_HTH"/>
</dbReference>
<reference evidence="2 3" key="1">
    <citation type="submission" date="2021-03" db="EMBL/GenBank/DDBJ databases">
        <title>Genomic Encyclopedia of Type Strains, Phase IV (KMG-IV): sequencing the most valuable type-strain genomes for metagenomic binning, comparative biology and taxonomic classification.</title>
        <authorList>
            <person name="Goeker M."/>
        </authorList>
    </citation>
    <scope>NUCLEOTIDE SEQUENCE [LARGE SCALE GENOMIC DNA]</scope>
    <source>
        <strain evidence="2 3">DSM 27138</strain>
    </source>
</reference>